<dbReference type="EMBL" id="CP163439">
    <property type="protein sequence ID" value="XDQ40226.1"/>
    <property type="molecule type" value="Genomic_DNA"/>
</dbReference>
<proteinExistence type="predicted"/>
<protein>
    <submittedName>
        <fullName evidence="1">Uncharacterized protein</fullName>
    </submittedName>
</protein>
<dbReference type="RefSeq" id="WP_369174932.1">
    <property type="nucleotide sequence ID" value="NZ_CP163439.1"/>
</dbReference>
<gene>
    <name evidence="1" type="ORF">AB5J49_46665</name>
</gene>
<accession>A0AB39QD78</accession>
<sequence length="92" mass="10550">MKSRPKTLGRPRRHPAITRLVLRMARDKSTVRGAVRAPRMNAVMERWIGGCRRELLERTLIWNLPHLGGVLREYEPSQHPPVAHGAGWRGAR</sequence>
<dbReference type="AlphaFoldDB" id="A0AB39QD78"/>
<organism evidence="1">
    <name type="scientific">Streptomyces sp. R28</name>
    <dbReference type="NCBI Taxonomy" id="3238628"/>
    <lineage>
        <taxon>Bacteria</taxon>
        <taxon>Bacillati</taxon>
        <taxon>Actinomycetota</taxon>
        <taxon>Actinomycetes</taxon>
        <taxon>Kitasatosporales</taxon>
        <taxon>Streptomycetaceae</taxon>
        <taxon>Streptomyces</taxon>
    </lineage>
</organism>
<reference evidence="1" key="1">
    <citation type="submission" date="2024-07" db="EMBL/GenBank/DDBJ databases">
        <authorList>
            <person name="Yu S.T."/>
        </authorList>
    </citation>
    <scope>NUCLEOTIDE SEQUENCE</scope>
    <source>
        <strain evidence="1">R28</strain>
    </source>
</reference>
<evidence type="ECO:0000313" key="1">
    <source>
        <dbReference type="EMBL" id="XDQ40226.1"/>
    </source>
</evidence>
<name>A0AB39QD78_9ACTN</name>